<keyword evidence="13" id="KW-1185">Reference proteome</keyword>
<dbReference type="PROSITE" id="PS50157">
    <property type="entry name" value="ZINC_FINGER_C2H2_2"/>
    <property type="match status" value="5"/>
</dbReference>
<dbReference type="STRING" id="37001.A0A1A9W5F6"/>
<reference evidence="13" key="1">
    <citation type="submission" date="2014-03" db="EMBL/GenBank/DDBJ databases">
        <authorList>
            <person name="Aksoy S."/>
            <person name="Warren W."/>
            <person name="Wilson R.K."/>
        </authorList>
    </citation>
    <scope>NUCLEOTIDE SEQUENCE [LARGE SCALE GENOMIC DNA]</scope>
    <source>
        <strain evidence="13">IAEA</strain>
    </source>
</reference>
<evidence type="ECO:0000256" key="10">
    <source>
        <dbReference type="SAM" id="MobiDB-lite"/>
    </source>
</evidence>
<feature type="domain" description="C2H2-type" evidence="11">
    <location>
        <begin position="299"/>
        <end position="326"/>
    </location>
</feature>
<dbReference type="Proteomes" id="UP000091820">
    <property type="component" value="Unassembled WGS sequence"/>
</dbReference>
<evidence type="ECO:0000256" key="1">
    <source>
        <dbReference type="ARBA" id="ARBA00004123"/>
    </source>
</evidence>
<organism evidence="12 13">
    <name type="scientific">Glossina brevipalpis</name>
    <dbReference type="NCBI Taxonomy" id="37001"/>
    <lineage>
        <taxon>Eukaryota</taxon>
        <taxon>Metazoa</taxon>
        <taxon>Ecdysozoa</taxon>
        <taxon>Arthropoda</taxon>
        <taxon>Hexapoda</taxon>
        <taxon>Insecta</taxon>
        <taxon>Pterygota</taxon>
        <taxon>Neoptera</taxon>
        <taxon>Endopterygota</taxon>
        <taxon>Diptera</taxon>
        <taxon>Brachycera</taxon>
        <taxon>Muscomorpha</taxon>
        <taxon>Hippoboscoidea</taxon>
        <taxon>Glossinidae</taxon>
        <taxon>Glossina</taxon>
    </lineage>
</organism>
<keyword evidence="2" id="KW-0479">Metal-binding</keyword>
<dbReference type="InterPro" id="IPR013087">
    <property type="entry name" value="Znf_C2H2_type"/>
</dbReference>
<evidence type="ECO:0000259" key="11">
    <source>
        <dbReference type="PROSITE" id="PS50157"/>
    </source>
</evidence>
<comment type="subcellular location">
    <subcellularLocation>
        <location evidence="1">Nucleus</location>
    </subcellularLocation>
</comment>
<proteinExistence type="inferred from homology"/>
<dbReference type="SMART" id="SM00355">
    <property type="entry name" value="ZnF_C2H2"/>
    <property type="match status" value="5"/>
</dbReference>
<dbReference type="PANTHER" id="PTHR24388:SF38">
    <property type="entry name" value="PROTEIN SNAIL"/>
    <property type="match status" value="1"/>
</dbReference>
<dbReference type="VEuPathDB" id="VectorBase:GBRI006975"/>
<evidence type="ECO:0000256" key="6">
    <source>
        <dbReference type="ARBA" id="ARBA00023125"/>
    </source>
</evidence>
<dbReference type="GO" id="GO:0000981">
    <property type="term" value="F:DNA-binding transcription factor activity, RNA polymerase II-specific"/>
    <property type="evidence" value="ECO:0007669"/>
    <property type="project" value="TreeGrafter"/>
</dbReference>
<keyword evidence="6" id="KW-0238">DNA-binding</keyword>
<dbReference type="InterPro" id="IPR036236">
    <property type="entry name" value="Znf_C2H2_sf"/>
</dbReference>
<evidence type="ECO:0000256" key="3">
    <source>
        <dbReference type="ARBA" id="ARBA00022737"/>
    </source>
</evidence>
<dbReference type="FunFam" id="3.30.160.60:FF:000100">
    <property type="entry name" value="Zinc finger 45-like"/>
    <property type="match status" value="1"/>
</dbReference>
<feature type="region of interest" description="Disordered" evidence="10">
    <location>
        <begin position="155"/>
        <end position="184"/>
    </location>
</feature>
<keyword evidence="4 9" id="KW-0863">Zinc-finger</keyword>
<dbReference type="GO" id="GO:0005634">
    <property type="term" value="C:nucleus"/>
    <property type="evidence" value="ECO:0007669"/>
    <property type="project" value="UniProtKB-SubCell"/>
</dbReference>
<accession>A0A1A9W5F6</accession>
<feature type="domain" description="C2H2-type" evidence="11">
    <location>
        <begin position="355"/>
        <end position="373"/>
    </location>
</feature>
<evidence type="ECO:0000256" key="7">
    <source>
        <dbReference type="ARBA" id="ARBA00023242"/>
    </source>
</evidence>
<dbReference type="AlphaFoldDB" id="A0A1A9W5F6"/>
<keyword evidence="5" id="KW-0862">Zinc</keyword>
<dbReference type="InterPro" id="IPR050527">
    <property type="entry name" value="Snail/Krueppel_Znf"/>
</dbReference>
<feature type="domain" description="C2H2-type" evidence="11">
    <location>
        <begin position="273"/>
        <end position="300"/>
    </location>
</feature>
<dbReference type="FunFam" id="3.30.160.60:FF:000358">
    <property type="entry name" value="zinc finger protein 24"/>
    <property type="match status" value="1"/>
</dbReference>
<dbReference type="FunFam" id="3.30.160.60:FF:000043">
    <property type="entry name" value="Scratch family zinc finger 2"/>
    <property type="match status" value="1"/>
</dbReference>
<evidence type="ECO:0000256" key="2">
    <source>
        <dbReference type="ARBA" id="ARBA00022723"/>
    </source>
</evidence>
<dbReference type="EnsemblMetazoa" id="GBRI006975-RA">
    <property type="protein sequence ID" value="GBRI006975-PA"/>
    <property type="gene ID" value="GBRI006975"/>
</dbReference>
<dbReference type="GO" id="GO:0008270">
    <property type="term" value="F:zinc ion binding"/>
    <property type="evidence" value="ECO:0007669"/>
    <property type="project" value="UniProtKB-KW"/>
</dbReference>
<evidence type="ECO:0000256" key="4">
    <source>
        <dbReference type="ARBA" id="ARBA00022771"/>
    </source>
</evidence>
<dbReference type="PROSITE" id="PS00028">
    <property type="entry name" value="ZINC_FINGER_C2H2_1"/>
    <property type="match status" value="4"/>
</dbReference>
<feature type="domain" description="C2H2-type" evidence="11">
    <location>
        <begin position="327"/>
        <end position="354"/>
    </location>
</feature>
<evidence type="ECO:0000313" key="12">
    <source>
        <dbReference type="EnsemblMetazoa" id="GBRI006975-PA"/>
    </source>
</evidence>
<reference evidence="12" key="2">
    <citation type="submission" date="2020-05" db="UniProtKB">
        <authorList>
            <consortium name="EnsemblMetazoa"/>
        </authorList>
    </citation>
    <scope>IDENTIFICATION</scope>
    <source>
        <strain evidence="12">IAEA</strain>
    </source>
</reference>
<dbReference type="GO" id="GO:0000978">
    <property type="term" value="F:RNA polymerase II cis-regulatory region sequence-specific DNA binding"/>
    <property type="evidence" value="ECO:0007669"/>
    <property type="project" value="TreeGrafter"/>
</dbReference>
<sequence length="382" mass="43645">MGTHYKSCPLKKRPIIYPEELEKPNCEQTEALALVKLPYHCDQPQDLSIKKRNKNYDNVEYYPMPAKRECILNLAKSRPESTATNLINSSVLLSPHNDASNSIEYHHPSNEIPMSELIVHTKHYRSYQKAFTSAAGCNPLNPLWHTYQPNLSEVFPSPDSSEDSLQQHCTPPASPTETDNTMPEDLSMHSNIPWMVLLHSTKDTTSNFEEYTFSRSTSRDSLSSTNSSSYGADKTYRFKCEKCKKMFSTSIGLTKHQQFHCPAGECNREKKQYSCQDCGKVYRTMGALKMHISTHTKPHKCQKCGKAFSRSWLLKGHLRTHTGEKPFECSVCPRSFADRSNLRAHQQTHIENKKYACEICRKSFSRMSLLNKHSSSCFITVV</sequence>
<dbReference type="Pfam" id="PF00096">
    <property type="entry name" value="zf-C2H2"/>
    <property type="match status" value="5"/>
</dbReference>
<dbReference type="SUPFAM" id="SSF57667">
    <property type="entry name" value="beta-beta-alpha zinc fingers"/>
    <property type="match status" value="4"/>
</dbReference>
<protein>
    <recommendedName>
        <fullName evidence="11">C2H2-type domain-containing protein</fullName>
    </recommendedName>
</protein>
<keyword evidence="7" id="KW-0539">Nucleus</keyword>
<dbReference type="PANTHER" id="PTHR24388">
    <property type="entry name" value="ZINC FINGER PROTEIN"/>
    <property type="match status" value="1"/>
</dbReference>
<evidence type="ECO:0000256" key="5">
    <source>
        <dbReference type="ARBA" id="ARBA00022833"/>
    </source>
</evidence>
<evidence type="ECO:0000256" key="9">
    <source>
        <dbReference type="PROSITE-ProRule" id="PRU00042"/>
    </source>
</evidence>
<name>A0A1A9W5F6_9MUSC</name>
<evidence type="ECO:0000256" key="8">
    <source>
        <dbReference type="ARBA" id="ARBA00037948"/>
    </source>
</evidence>
<keyword evidence="3" id="KW-0677">Repeat</keyword>
<evidence type="ECO:0000313" key="13">
    <source>
        <dbReference type="Proteomes" id="UP000091820"/>
    </source>
</evidence>
<dbReference type="Gene3D" id="3.30.160.60">
    <property type="entry name" value="Classic Zinc Finger"/>
    <property type="match status" value="4"/>
</dbReference>
<comment type="similarity">
    <text evidence="8">Belongs to the snail C2H2-type zinc-finger protein family.</text>
</comment>
<feature type="domain" description="C2H2-type" evidence="11">
    <location>
        <begin position="238"/>
        <end position="260"/>
    </location>
</feature>
<feature type="compositionally biased region" description="Polar residues" evidence="10">
    <location>
        <begin position="163"/>
        <end position="181"/>
    </location>
</feature>